<dbReference type="SFLD" id="SFLDG01067">
    <property type="entry name" value="SPASM/twitch_domain_containing"/>
    <property type="match status" value="1"/>
</dbReference>
<proteinExistence type="inferred from homology"/>
<feature type="binding site" evidence="12">
    <location>
        <position position="155"/>
    </location>
    <ligand>
        <name>GTP</name>
        <dbReference type="ChEBI" id="CHEBI:37565"/>
    </ligand>
</feature>
<evidence type="ECO:0000259" key="13">
    <source>
        <dbReference type="PROSITE" id="PS51918"/>
    </source>
</evidence>
<dbReference type="InterPro" id="IPR000385">
    <property type="entry name" value="MoaA_NifB_PqqE_Fe-S-bd_CS"/>
</dbReference>
<dbReference type="GO" id="GO:1904047">
    <property type="term" value="F:S-adenosyl-L-methionine binding"/>
    <property type="evidence" value="ECO:0007669"/>
    <property type="project" value="UniProtKB-UniRule"/>
</dbReference>
<dbReference type="PANTHER" id="PTHR22960">
    <property type="entry name" value="MOLYBDOPTERIN COFACTOR SYNTHESIS PROTEIN A"/>
    <property type="match status" value="1"/>
</dbReference>
<dbReference type="PANTHER" id="PTHR22960:SF0">
    <property type="entry name" value="MOLYBDENUM COFACTOR BIOSYNTHESIS PROTEIN 1"/>
    <property type="match status" value="1"/>
</dbReference>
<evidence type="ECO:0000256" key="11">
    <source>
        <dbReference type="ARBA" id="ARBA00048697"/>
    </source>
</evidence>
<evidence type="ECO:0000313" key="15">
    <source>
        <dbReference type="Proteomes" id="UP000444185"/>
    </source>
</evidence>
<accession>A0A844Y2D4</accession>
<keyword evidence="15" id="KW-1185">Reference proteome</keyword>
<evidence type="ECO:0000256" key="3">
    <source>
        <dbReference type="ARBA" id="ARBA00022691"/>
    </source>
</evidence>
<keyword evidence="2 12" id="KW-0004">4Fe-4S</keyword>
<feature type="binding site" evidence="12">
    <location>
        <position position="27"/>
    </location>
    <ligand>
        <name>[4Fe-4S] cluster</name>
        <dbReference type="ChEBI" id="CHEBI:49883"/>
        <label>1</label>
        <note>4Fe-4S-S-AdoMet</note>
    </ligand>
</feature>
<dbReference type="InterPro" id="IPR013785">
    <property type="entry name" value="Aldolase_TIM"/>
</dbReference>
<evidence type="ECO:0000256" key="1">
    <source>
        <dbReference type="ARBA" id="ARBA00012167"/>
    </source>
</evidence>
<feature type="binding site" evidence="12">
    <location>
        <position position="269"/>
    </location>
    <ligand>
        <name>[4Fe-4S] cluster</name>
        <dbReference type="ChEBI" id="CHEBI:49883"/>
        <label>2</label>
        <note>4Fe-4S-substrate</note>
    </ligand>
</feature>
<keyword evidence="4 12" id="KW-0479">Metal-binding</keyword>
<dbReference type="InterPro" id="IPR007197">
    <property type="entry name" value="rSAM"/>
</dbReference>
<dbReference type="InterPro" id="IPR058240">
    <property type="entry name" value="rSAM_sf"/>
</dbReference>
<keyword evidence="9 12" id="KW-0501">Molybdenum cofactor biosynthesis</keyword>
<evidence type="ECO:0000256" key="12">
    <source>
        <dbReference type="HAMAP-Rule" id="MF_01225"/>
    </source>
</evidence>
<dbReference type="InterPro" id="IPR013483">
    <property type="entry name" value="MoaA"/>
</dbReference>
<dbReference type="Pfam" id="PF04055">
    <property type="entry name" value="Radical_SAM"/>
    <property type="match status" value="1"/>
</dbReference>
<comment type="catalytic activity">
    <reaction evidence="11 12">
        <text>GTP + AH2 + S-adenosyl-L-methionine = (8S)-3',8-cyclo-7,8-dihydroguanosine 5'-triphosphate + 5'-deoxyadenosine + L-methionine + A + H(+)</text>
        <dbReference type="Rhea" id="RHEA:49576"/>
        <dbReference type="ChEBI" id="CHEBI:13193"/>
        <dbReference type="ChEBI" id="CHEBI:15378"/>
        <dbReference type="ChEBI" id="CHEBI:17319"/>
        <dbReference type="ChEBI" id="CHEBI:17499"/>
        <dbReference type="ChEBI" id="CHEBI:37565"/>
        <dbReference type="ChEBI" id="CHEBI:57844"/>
        <dbReference type="ChEBI" id="CHEBI:59789"/>
        <dbReference type="ChEBI" id="CHEBI:131766"/>
        <dbReference type="EC" id="4.1.99.22"/>
    </reaction>
</comment>
<feature type="binding site" evidence="12">
    <location>
        <position position="252"/>
    </location>
    <ligand>
        <name>[4Fe-4S] cluster</name>
        <dbReference type="ChEBI" id="CHEBI:49883"/>
        <label>2</label>
        <note>4Fe-4S-substrate</note>
    </ligand>
</feature>
<keyword evidence="6 12" id="KW-0408">Iron</keyword>
<dbReference type="EC" id="4.1.99.22" evidence="1 12"/>
<feature type="binding site" evidence="12">
    <location>
        <position position="119"/>
    </location>
    <ligand>
        <name>S-adenosyl-L-methionine</name>
        <dbReference type="ChEBI" id="CHEBI:59789"/>
    </ligand>
</feature>
<dbReference type="CDD" id="cd01335">
    <property type="entry name" value="Radical_SAM"/>
    <property type="match status" value="1"/>
</dbReference>
<comment type="function">
    <text evidence="12">Catalyzes the cyclization of GTP to (8S)-3',8-cyclo-7,8-dihydroguanosine 5'-triphosphate.</text>
</comment>
<comment type="subunit">
    <text evidence="12">Monomer and homodimer.</text>
</comment>
<keyword evidence="5 12" id="KW-0547">Nucleotide-binding</keyword>
<dbReference type="GO" id="GO:0006777">
    <property type="term" value="P:Mo-molybdopterin cofactor biosynthetic process"/>
    <property type="evidence" value="ECO:0007669"/>
    <property type="project" value="UniProtKB-UniRule"/>
</dbReference>
<feature type="binding site" evidence="12">
    <location>
        <position position="62"/>
    </location>
    <ligand>
        <name>GTP</name>
        <dbReference type="ChEBI" id="CHEBI:37565"/>
    </ligand>
</feature>
<evidence type="ECO:0000256" key="6">
    <source>
        <dbReference type="ARBA" id="ARBA00023004"/>
    </source>
</evidence>
<dbReference type="InterPro" id="IPR040064">
    <property type="entry name" value="MoaA-like"/>
</dbReference>
<evidence type="ECO:0000256" key="7">
    <source>
        <dbReference type="ARBA" id="ARBA00023014"/>
    </source>
</evidence>
<dbReference type="PROSITE" id="PS51918">
    <property type="entry name" value="RADICAL_SAM"/>
    <property type="match status" value="1"/>
</dbReference>
<dbReference type="NCBIfam" id="TIGR02666">
    <property type="entry name" value="moaA"/>
    <property type="match status" value="1"/>
</dbReference>
<sequence>MVDSFGRRIDYVRLSVTDRCNLRCTYCMAEEMEFLPRRDLLTLEEISQLAAHLVARGVKRIRLTGGEPLVRKGFTDLARMLGRLLDSGLKELTLTTNGTRLPAMAQELRAAGIARANVSLDTLDPDAFARITRGGDVAKVVAGIDAALAAGMAVKVNMVTLRGVNDGEIVTMARWCGARGCDLSLIETMPLGHVEGERSDTYLPLSEARELLERELTLTPSFHRTGGPSRYVDVAETGRKIGFITPLSDNFCAGCNRIRIAATGTVYGCLGHDQKVELRDIMRSSGAGALDDALDLLLLGKPQRHQFDIARPEPATHRHMSVTGG</sequence>
<feature type="binding site" evidence="12">
    <location>
        <begin position="257"/>
        <end position="259"/>
    </location>
    <ligand>
        <name>GTP</name>
        <dbReference type="ChEBI" id="CHEBI:37565"/>
    </ligand>
</feature>
<organism evidence="14 15">
    <name type="scientific">Qipengyuania gaetbuli</name>
    <dbReference type="NCBI Taxonomy" id="266952"/>
    <lineage>
        <taxon>Bacteria</taxon>
        <taxon>Pseudomonadati</taxon>
        <taxon>Pseudomonadota</taxon>
        <taxon>Alphaproteobacteria</taxon>
        <taxon>Sphingomonadales</taxon>
        <taxon>Erythrobacteraceae</taxon>
        <taxon>Qipengyuania</taxon>
    </lineage>
</organism>
<name>A0A844Y2D4_9SPHN</name>
<feature type="binding site" evidence="12">
    <location>
        <position position="26"/>
    </location>
    <ligand>
        <name>S-adenosyl-L-methionine</name>
        <dbReference type="ChEBI" id="CHEBI:59789"/>
    </ligand>
</feature>
<evidence type="ECO:0000256" key="8">
    <source>
        <dbReference type="ARBA" id="ARBA00023134"/>
    </source>
</evidence>
<dbReference type="InterPro" id="IPR050105">
    <property type="entry name" value="MoCo_biosynth_MoaA/MoaC"/>
</dbReference>
<dbReference type="SUPFAM" id="SSF102114">
    <property type="entry name" value="Radical SAM enzymes"/>
    <property type="match status" value="1"/>
</dbReference>
<dbReference type="GO" id="GO:0051539">
    <property type="term" value="F:4 iron, 4 sulfur cluster binding"/>
    <property type="evidence" value="ECO:0007669"/>
    <property type="project" value="UniProtKB-UniRule"/>
</dbReference>
<dbReference type="Pfam" id="PF06463">
    <property type="entry name" value="Mob_synth_C"/>
    <property type="match status" value="1"/>
</dbReference>
<dbReference type="UniPathway" id="UPA00344"/>
<dbReference type="InterPro" id="IPR010505">
    <property type="entry name" value="MoaA_twitch"/>
</dbReference>
<feature type="binding site" evidence="12">
    <location>
        <position position="66"/>
    </location>
    <ligand>
        <name>S-adenosyl-L-methionine</name>
        <dbReference type="ChEBI" id="CHEBI:59789"/>
    </ligand>
</feature>
<comment type="similarity">
    <text evidence="12">Belongs to the radical SAM superfamily. MoaA family.</text>
</comment>
<evidence type="ECO:0000256" key="4">
    <source>
        <dbReference type="ARBA" id="ARBA00022723"/>
    </source>
</evidence>
<evidence type="ECO:0000256" key="5">
    <source>
        <dbReference type="ARBA" id="ARBA00022741"/>
    </source>
</evidence>
<dbReference type="GO" id="GO:0005525">
    <property type="term" value="F:GTP binding"/>
    <property type="evidence" value="ECO:0007669"/>
    <property type="project" value="UniProtKB-UniRule"/>
</dbReference>
<protein>
    <recommendedName>
        <fullName evidence="1 12">GTP 3',8-cyclase</fullName>
        <ecNumber evidence="1 12">4.1.99.22</ecNumber>
    </recommendedName>
    <alternativeName>
        <fullName evidence="12">Molybdenum cofactor biosynthesis protein A</fullName>
    </alternativeName>
</protein>
<keyword evidence="3 12" id="KW-0949">S-adenosyl-L-methionine</keyword>
<feature type="domain" description="Radical SAM core" evidence="13">
    <location>
        <begin position="4"/>
        <end position="229"/>
    </location>
</feature>
<comment type="pathway">
    <text evidence="12">Cofactor biosynthesis; molybdopterin biosynthesis.</text>
</comment>
<dbReference type="PROSITE" id="PS01305">
    <property type="entry name" value="MOAA_NIFB_PQQE"/>
    <property type="match status" value="1"/>
</dbReference>
<dbReference type="Gene3D" id="3.20.20.70">
    <property type="entry name" value="Aldolase class I"/>
    <property type="match status" value="1"/>
</dbReference>
<feature type="binding site" evidence="12">
    <location>
        <position position="255"/>
    </location>
    <ligand>
        <name>[4Fe-4S] cluster</name>
        <dbReference type="ChEBI" id="CHEBI:49883"/>
        <label>2</label>
        <note>4Fe-4S-substrate</note>
    </ligand>
</feature>
<keyword evidence="7 12" id="KW-0411">Iron-sulfur</keyword>
<keyword evidence="8 12" id="KW-0342">GTP-binding</keyword>
<keyword evidence="10 12" id="KW-0456">Lyase</keyword>
<gene>
    <name evidence="12 14" type="primary">moaA</name>
    <name evidence="14" type="ORF">GRI42_09715</name>
</gene>
<dbReference type="SFLD" id="SFLDG01383">
    <property type="entry name" value="cyclic_pyranopterin_phosphate"/>
    <property type="match status" value="1"/>
</dbReference>
<dbReference type="SFLD" id="SFLDS00029">
    <property type="entry name" value="Radical_SAM"/>
    <property type="match status" value="1"/>
</dbReference>
<dbReference type="GO" id="GO:0061798">
    <property type="term" value="F:GTP 3',8'-cyclase activity"/>
    <property type="evidence" value="ECO:0007669"/>
    <property type="project" value="UniProtKB-UniRule"/>
</dbReference>
<evidence type="ECO:0000256" key="10">
    <source>
        <dbReference type="ARBA" id="ARBA00023239"/>
    </source>
</evidence>
<dbReference type="AlphaFoldDB" id="A0A844Y2D4"/>
<dbReference type="SFLD" id="SFLDG01386">
    <property type="entry name" value="main_SPASM_domain-containing"/>
    <property type="match status" value="1"/>
</dbReference>
<dbReference type="Proteomes" id="UP000444185">
    <property type="component" value="Unassembled WGS sequence"/>
</dbReference>
<dbReference type="GO" id="GO:0046872">
    <property type="term" value="F:metal ion binding"/>
    <property type="evidence" value="ECO:0007669"/>
    <property type="project" value="UniProtKB-KW"/>
</dbReference>
<feature type="binding site" evidence="12">
    <location>
        <position position="95"/>
    </location>
    <ligand>
        <name>GTP</name>
        <dbReference type="ChEBI" id="CHEBI:37565"/>
    </ligand>
</feature>
<feature type="binding site" evidence="12">
    <location>
        <position position="20"/>
    </location>
    <ligand>
        <name>[4Fe-4S] cluster</name>
        <dbReference type="ChEBI" id="CHEBI:49883"/>
        <label>1</label>
        <note>4Fe-4S-S-AdoMet</note>
    </ligand>
</feature>
<dbReference type="GO" id="GO:0061799">
    <property type="term" value="F:cyclic pyranopterin monophosphate synthase activity"/>
    <property type="evidence" value="ECO:0007669"/>
    <property type="project" value="TreeGrafter"/>
</dbReference>
<dbReference type="OrthoDB" id="9763993at2"/>
<comment type="cofactor">
    <cofactor evidence="12">
        <name>[4Fe-4S] cluster</name>
        <dbReference type="ChEBI" id="CHEBI:49883"/>
    </cofactor>
    <text evidence="12">Binds 2 [4Fe-4S] clusters. Binds 1 [4Fe-4S] cluster coordinated with 3 cysteines and an exchangeable S-adenosyl-L-methionine and 1 [4Fe-4S] cluster coordinated with 3 cysteines and the GTP-derived substrate.</text>
</comment>
<reference evidence="14 15" key="1">
    <citation type="submission" date="2019-12" db="EMBL/GenBank/DDBJ databases">
        <title>Genomic-based taxomic classification of the family Erythrobacteraceae.</title>
        <authorList>
            <person name="Xu L."/>
        </authorList>
    </citation>
    <scope>NUCLEOTIDE SEQUENCE [LARGE SCALE GENOMIC DNA]</scope>
    <source>
        <strain evidence="14 15">DSM 16225</strain>
    </source>
</reference>
<feature type="binding site" evidence="12">
    <location>
        <position position="24"/>
    </location>
    <ligand>
        <name>[4Fe-4S] cluster</name>
        <dbReference type="ChEBI" id="CHEBI:49883"/>
        <label>1</label>
        <note>4Fe-4S-S-AdoMet</note>
    </ligand>
</feature>
<evidence type="ECO:0000256" key="9">
    <source>
        <dbReference type="ARBA" id="ARBA00023150"/>
    </source>
</evidence>
<comment type="caution">
    <text evidence="14">The sequence shown here is derived from an EMBL/GenBank/DDBJ whole genome shotgun (WGS) entry which is preliminary data.</text>
</comment>
<feature type="binding site" evidence="12">
    <location>
        <position position="189"/>
    </location>
    <ligand>
        <name>S-adenosyl-L-methionine</name>
        <dbReference type="ChEBI" id="CHEBI:59789"/>
    </ligand>
</feature>
<evidence type="ECO:0000313" key="14">
    <source>
        <dbReference type="EMBL" id="MXO51577.1"/>
    </source>
</evidence>
<evidence type="ECO:0000256" key="2">
    <source>
        <dbReference type="ARBA" id="ARBA00022485"/>
    </source>
</evidence>
<dbReference type="SMART" id="SM00729">
    <property type="entry name" value="Elp3"/>
    <property type="match status" value="1"/>
</dbReference>
<dbReference type="InterPro" id="IPR006638">
    <property type="entry name" value="Elp3/MiaA/NifB-like_rSAM"/>
</dbReference>
<dbReference type="EMBL" id="WTYF01000004">
    <property type="protein sequence ID" value="MXO51577.1"/>
    <property type="molecule type" value="Genomic_DNA"/>
</dbReference>
<feature type="binding site" evidence="12">
    <location>
        <position position="13"/>
    </location>
    <ligand>
        <name>GTP</name>
        <dbReference type="ChEBI" id="CHEBI:37565"/>
    </ligand>
</feature>
<dbReference type="HAMAP" id="MF_01225_B">
    <property type="entry name" value="MoaA_B"/>
    <property type="match status" value="1"/>
</dbReference>